<proteinExistence type="predicted"/>
<dbReference type="SUPFAM" id="SSF103473">
    <property type="entry name" value="MFS general substrate transporter"/>
    <property type="match status" value="1"/>
</dbReference>
<feature type="transmembrane region" description="Helical" evidence="1">
    <location>
        <begin position="20"/>
        <end position="46"/>
    </location>
</feature>
<organism evidence="2 3">
    <name type="scientific">Candidatus Magasanikbacteria bacterium CG1_02_32_51</name>
    <dbReference type="NCBI Taxonomy" id="1805238"/>
    <lineage>
        <taxon>Bacteria</taxon>
        <taxon>Candidatus Magasanikiibacteriota</taxon>
    </lineage>
</organism>
<evidence type="ECO:0000313" key="2">
    <source>
        <dbReference type="EMBL" id="OIO19644.1"/>
    </source>
</evidence>
<comment type="caution">
    <text evidence="2">The sequence shown here is derived from an EMBL/GenBank/DDBJ whole genome shotgun (WGS) entry which is preliminary data.</text>
</comment>
<dbReference type="AlphaFoldDB" id="A0A1J4U4Y4"/>
<dbReference type="InterPro" id="IPR036259">
    <property type="entry name" value="MFS_trans_sf"/>
</dbReference>
<gene>
    <name evidence="2" type="ORF">AUJ23_01600</name>
</gene>
<reference evidence="2 3" key="1">
    <citation type="journal article" date="2016" name="Environ. Microbiol.">
        <title>Genomic resolution of a cold subsurface aquifer community provides metabolic insights for novel microbes adapted to high CO concentrations.</title>
        <authorList>
            <person name="Probst A.J."/>
            <person name="Castelle C.J."/>
            <person name="Singh A."/>
            <person name="Brown C.T."/>
            <person name="Anantharaman K."/>
            <person name="Sharon I."/>
            <person name="Hug L.A."/>
            <person name="Burstein D."/>
            <person name="Emerson J.B."/>
            <person name="Thomas B.C."/>
            <person name="Banfield J.F."/>
        </authorList>
    </citation>
    <scope>NUCLEOTIDE SEQUENCE [LARGE SCALE GENOMIC DNA]</scope>
    <source>
        <strain evidence="2">CG1_02_32_51</strain>
    </source>
</reference>
<name>A0A1J4U4Y4_9BACT</name>
<dbReference type="Proteomes" id="UP000181941">
    <property type="component" value="Unassembled WGS sequence"/>
</dbReference>
<evidence type="ECO:0008006" key="4">
    <source>
        <dbReference type="Google" id="ProtNLM"/>
    </source>
</evidence>
<protein>
    <recommendedName>
        <fullName evidence="4">Major facilitator superfamily (MFS) profile domain-containing protein</fullName>
    </recommendedName>
</protein>
<feature type="transmembrane region" description="Helical" evidence="1">
    <location>
        <begin position="52"/>
        <end position="79"/>
    </location>
</feature>
<sequence length="84" mass="9177">MKIRSTKLDSYFLKNKNPVISFLIISDTIFTGAAGLLGPIFAFFIVDFIQGGSVAVAGLAATIYLFTKSVFQIPIAYLIDRIRG</sequence>
<evidence type="ECO:0000256" key="1">
    <source>
        <dbReference type="SAM" id="Phobius"/>
    </source>
</evidence>
<keyword evidence="1" id="KW-0812">Transmembrane</keyword>
<dbReference type="EMBL" id="MNVC01000018">
    <property type="protein sequence ID" value="OIO19644.1"/>
    <property type="molecule type" value="Genomic_DNA"/>
</dbReference>
<evidence type="ECO:0000313" key="3">
    <source>
        <dbReference type="Proteomes" id="UP000181941"/>
    </source>
</evidence>
<keyword evidence="1" id="KW-1133">Transmembrane helix</keyword>
<dbReference type="STRING" id="1805238.AUJ23_01600"/>
<keyword evidence="1" id="KW-0472">Membrane</keyword>
<accession>A0A1J4U4Y4</accession>